<evidence type="ECO:0000256" key="6">
    <source>
        <dbReference type="ARBA" id="ARBA00023136"/>
    </source>
</evidence>
<evidence type="ECO:0000313" key="27">
    <source>
        <dbReference type="EMBL" id="DAZ99603.1"/>
    </source>
</evidence>
<keyword evidence="3" id="KW-0813">Transport</keyword>
<sequence>MDAMDTAAERLITGEKPVLWHNPSLKYIVLVLCSVLAMGSNYCFHNPAALKNQLQQHFSADMSKDEYETLYSTPNIVLPFVGGVLVDKLGAQHMLLVLTALAVIGQAIVALGCSLVDFRIMLVGRIVYGFGGESLGVARTTFISSWFKQEELALALGISNSFSGLASILNNLISPTLADRFGVSTALWFGAIVCAGSLLATVVLVPVDRQARLANPSQLPNGQPKLMKRKSSIRLSDFRHFGGLNDSVPFWLILAGCISIWGSIIPFQTVAGTLLLERDYFRKPPADCRRCGEGHYASYTDCHEVVPSCPPVPPYAWPLPKLSGSCEIKRAIDQLYCSATPPYIADSEINCDDQRWKNGVATQLYCKKKIVAEKEASRVMSVPFVISLAASPIFGFAVDHMGDRVVLAIVAAATVVITQLAIAFTSLSMWPILIAQGLASCLFFSALWPSIPLIVEEHHIGSAYGAIIGMGNLGLAVLPMAVAAVFRLYERYLPEVQVLLCVIAFTVSVLAPSRPKLNDEDY</sequence>
<evidence type="ECO:0000256" key="8">
    <source>
        <dbReference type="ARBA" id="ARBA00044876"/>
    </source>
</evidence>
<dbReference type="PANTHER" id="PTHR23512">
    <property type="entry name" value="MAJOR FACILITATOR SUPERFAMILY DOMAIN-CONTAINING PROTEIN 1"/>
    <property type="match status" value="1"/>
</dbReference>
<evidence type="ECO:0000256" key="20">
    <source>
        <dbReference type="ARBA" id="ARBA00044924"/>
    </source>
</evidence>
<dbReference type="PANTHER" id="PTHR23512:SF3">
    <property type="entry name" value="MAJOR FACILITATOR SUPERFAMILY DOMAIN-CONTAINING PROTEIN 1"/>
    <property type="match status" value="1"/>
</dbReference>
<protein>
    <recommendedName>
        <fullName evidence="21">Lysosomal dipeptide transporter MFSD1</fullName>
    </recommendedName>
    <alternativeName>
        <fullName evidence="22">Major facilitator superfamily domain-containing protein 1</fullName>
    </alternativeName>
</protein>
<feature type="transmembrane region" description="Helical" evidence="25">
    <location>
        <begin position="379"/>
        <end position="398"/>
    </location>
</feature>
<feature type="transmembrane region" description="Helical" evidence="25">
    <location>
        <begin position="25"/>
        <end position="44"/>
    </location>
</feature>
<evidence type="ECO:0000256" key="15">
    <source>
        <dbReference type="ARBA" id="ARBA00044899"/>
    </source>
</evidence>
<evidence type="ECO:0000256" key="12">
    <source>
        <dbReference type="ARBA" id="ARBA00044891"/>
    </source>
</evidence>
<keyword evidence="7" id="KW-0458">Lysosome</keyword>
<evidence type="ECO:0000256" key="11">
    <source>
        <dbReference type="ARBA" id="ARBA00044884"/>
    </source>
</evidence>
<keyword evidence="4 25" id="KW-0812">Transmembrane</keyword>
<comment type="catalytic activity">
    <reaction evidence="13">
        <text>L-alpha-aminoacyl-L-lysine(out) = L-alpha-aminoacyl-L-lysine(in)</text>
        <dbReference type="Rhea" id="RHEA:79383"/>
        <dbReference type="ChEBI" id="CHEBI:229966"/>
    </reaction>
</comment>
<comment type="subunit">
    <text evidence="24">Homodimer. Interacts with lysosomal protein GLMP (via lumenal domain); the interaction starts while both proteins are still in the endoplasmic reticulum and is required for stabilization of MFSD1 in lysosomes but has no direct effect on its targeting to lysosomes or transporter activity.</text>
</comment>
<dbReference type="AlphaFoldDB" id="A0AAV2Z0L8"/>
<gene>
    <name evidence="27" type="ORF">N0F65_001431</name>
</gene>
<feature type="transmembrane region" description="Helical" evidence="25">
    <location>
        <begin position="152"/>
        <end position="173"/>
    </location>
</feature>
<dbReference type="SUPFAM" id="SSF103473">
    <property type="entry name" value="MFS general substrate transporter"/>
    <property type="match status" value="2"/>
</dbReference>
<evidence type="ECO:0000256" key="9">
    <source>
        <dbReference type="ARBA" id="ARBA00044878"/>
    </source>
</evidence>
<evidence type="ECO:0000256" key="14">
    <source>
        <dbReference type="ARBA" id="ARBA00044898"/>
    </source>
</evidence>
<evidence type="ECO:0000256" key="16">
    <source>
        <dbReference type="ARBA" id="ARBA00044900"/>
    </source>
</evidence>
<name>A0AAV2Z0L8_9STRA</name>
<comment type="function">
    <text evidence="23">Lysosomal dipeptide uniporter that selectively exports lysine, arginine or histidine-containing dipeptides with a net positive charge from the lysosome lumen into the cytosol. Could play a role in a specific type of protein O-glycosylation indirectly regulating macrophages migration and tissue invasion. Also essential for liver homeostasis.</text>
</comment>
<evidence type="ECO:0000313" key="28">
    <source>
        <dbReference type="Proteomes" id="UP001146120"/>
    </source>
</evidence>
<keyword evidence="6 25" id="KW-0472">Membrane</keyword>
<feature type="transmembrane region" description="Helical" evidence="25">
    <location>
        <begin position="250"/>
        <end position="276"/>
    </location>
</feature>
<comment type="subcellular location">
    <subcellularLocation>
        <location evidence="1">Lysosome membrane</location>
        <topology evidence="1">Multi-pass membrane protein</topology>
    </subcellularLocation>
</comment>
<comment type="caution">
    <text evidence="27">The sequence shown here is derived from an EMBL/GenBank/DDBJ whole genome shotgun (WGS) entry which is preliminary data.</text>
</comment>
<feature type="transmembrane region" description="Helical" evidence="25">
    <location>
        <begin position="95"/>
        <end position="118"/>
    </location>
</feature>
<evidence type="ECO:0000256" key="5">
    <source>
        <dbReference type="ARBA" id="ARBA00022989"/>
    </source>
</evidence>
<dbReference type="InterPro" id="IPR036259">
    <property type="entry name" value="MFS_trans_sf"/>
</dbReference>
<comment type="catalytic activity">
    <reaction evidence="12">
        <text>L-lysyl-L-alpha-amino acid(out) = L-lysyl-L-alpha-amino acid(in)</text>
        <dbReference type="Rhea" id="RHEA:79387"/>
        <dbReference type="ChEBI" id="CHEBI:229965"/>
    </reaction>
</comment>
<proteinExistence type="inferred from homology"/>
<evidence type="ECO:0000256" key="4">
    <source>
        <dbReference type="ARBA" id="ARBA00022692"/>
    </source>
</evidence>
<feature type="transmembrane region" description="Helical" evidence="25">
    <location>
        <begin position="432"/>
        <end position="451"/>
    </location>
</feature>
<comment type="catalytic activity">
    <reaction evidence="16">
        <text>L-lysyl-L-lysine(out) = L-lysyl-L-lysine(in)</text>
        <dbReference type="Rhea" id="RHEA:79403"/>
        <dbReference type="ChEBI" id="CHEBI:229956"/>
    </reaction>
</comment>
<evidence type="ECO:0000256" key="10">
    <source>
        <dbReference type="ARBA" id="ARBA00044881"/>
    </source>
</evidence>
<dbReference type="Proteomes" id="UP001146120">
    <property type="component" value="Unassembled WGS sequence"/>
</dbReference>
<evidence type="ECO:0000256" key="23">
    <source>
        <dbReference type="ARBA" id="ARBA00045709"/>
    </source>
</evidence>
<dbReference type="GO" id="GO:0005765">
    <property type="term" value="C:lysosomal membrane"/>
    <property type="evidence" value="ECO:0007669"/>
    <property type="project" value="UniProtKB-SubCell"/>
</dbReference>
<comment type="catalytic activity">
    <reaction evidence="8">
        <text>L-lysyl-L-alanine(out) = L-lysyl-L-alanine(in)</text>
        <dbReference type="Rhea" id="RHEA:79399"/>
        <dbReference type="ChEBI" id="CHEBI:229954"/>
    </reaction>
</comment>
<evidence type="ECO:0000256" key="7">
    <source>
        <dbReference type="ARBA" id="ARBA00023228"/>
    </source>
</evidence>
<dbReference type="Gene3D" id="1.20.1250.20">
    <property type="entry name" value="MFS general substrate transporter like domains"/>
    <property type="match status" value="2"/>
</dbReference>
<evidence type="ECO:0000256" key="24">
    <source>
        <dbReference type="ARBA" id="ARBA00046376"/>
    </source>
</evidence>
<comment type="catalytic activity">
    <reaction evidence="20">
        <text>L-lysyl-glycine(out) = L-lysyl-glycine(in)</text>
        <dbReference type="Rhea" id="RHEA:79407"/>
        <dbReference type="ChEBI" id="CHEBI:191202"/>
    </reaction>
</comment>
<comment type="catalytic activity">
    <reaction evidence="18">
        <text>L-histidyl-L-alpha-amino acid(out) = L-histidyl-L-alpha-amino acid(in)</text>
        <dbReference type="Rhea" id="RHEA:79379"/>
        <dbReference type="ChEBI" id="CHEBI:229964"/>
    </reaction>
</comment>
<feature type="domain" description="Major facilitator superfamily (MFS) profile" evidence="26">
    <location>
        <begin position="1"/>
        <end position="209"/>
    </location>
</feature>
<reference evidence="27" key="2">
    <citation type="journal article" date="2023" name="Microbiol Resour">
        <title>Decontamination and Annotation of the Draft Genome Sequence of the Oomycete Lagenidium giganteum ARSEF 373.</title>
        <authorList>
            <person name="Morgan W.R."/>
            <person name="Tartar A."/>
        </authorList>
    </citation>
    <scope>NUCLEOTIDE SEQUENCE</scope>
    <source>
        <strain evidence="27">ARSEF 373</strain>
    </source>
</reference>
<feature type="transmembrane region" description="Helical" evidence="25">
    <location>
        <begin position="496"/>
        <end position="513"/>
    </location>
</feature>
<dbReference type="PROSITE" id="PS50850">
    <property type="entry name" value="MFS"/>
    <property type="match status" value="1"/>
</dbReference>
<evidence type="ECO:0000256" key="17">
    <source>
        <dbReference type="ARBA" id="ARBA00044903"/>
    </source>
</evidence>
<evidence type="ECO:0000256" key="18">
    <source>
        <dbReference type="ARBA" id="ARBA00044912"/>
    </source>
</evidence>
<evidence type="ECO:0000256" key="13">
    <source>
        <dbReference type="ARBA" id="ARBA00044893"/>
    </source>
</evidence>
<dbReference type="EMBL" id="DAKRPA010000080">
    <property type="protein sequence ID" value="DAZ99603.1"/>
    <property type="molecule type" value="Genomic_DNA"/>
</dbReference>
<keyword evidence="28" id="KW-1185">Reference proteome</keyword>
<feature type="transmembrane region" description="Helical" evidence="25">
    <location>
        <begin position="463"/>
        <end position="489"/>
    </location>
</feature>
<comment type="catalytic activity">
    <reaction evidence="19">
        <text>L-alanyl-L-lysine(out) = L-alanyl-L-lysine(in)</text>
        <dbReference type="Rhea" id="RHEA:79415"/>
        <dbReference type="ChEBI" id="CHEBI:192470"/>
    </reaction>
</comment>
<accession>A0AAV2Z0L8</accession>
<evidence type="ECO:0000256" key="19">
    <source>
        <dbReference type="ARBA" id="ARBA00044919"/>
    </source>
</evidence>
<evidence type="ECO:0000256" key="1">
    <source>
        <dbReference type="ARBA" id="ARBA00004155"/>
    </source>
</evidence>
<organism evidence="27 28">
    <name type="scientific">Lagenidium giganteum</name>
    <dbReference type="NCBI Taxonomy" id="4803"/>
    <lineage>
        <taxon>Eukaryota</taxon>
        <taxon>Sar</taxon>
        <taxon>Stramenopiles</taxon>
        <taxon>Oomycota</taxon>
        <taxon>Peronosporomycetes</taxon>
        <taxon>Pythiales</taxon>
        <taxon>Pythiaceae</taxon>
    </lineage>
</organism>
<evidence type="ECO:0000256" key="2">
    <source>
        <dbReference type="ARBA" id="ARBA00008335"/>
    </source>
</evidence>
<reference evidence="27" key="1">
    <citation type="submission" date="2022-11" db="EMBL/GenBank/DDBJ databases">
        <authorList>
            <person name="Morgan W.R."/>
            <person name="Tartar A."/>
        </authorList>
    </citation>
    <scope>NUCLEOTIDE SEQUENCE</scope>
    <source>
        <strain evidence="27">ARSEF 373</strain>
    </source>
</reference>
<feature type="transmembrane region" description="Helical" evidence="25">
    <location>
        <begin position="185"/>
        <end position="207"/>
    </location>
</feature>
<dbReference type="InterPro" id="IPR011701">
    <property type="entry name" value="MFS"/>
</dbReference>
<keyword evidence="5 25" id="KW-1133">Transmembrane helix</keyword>
<evidence type="ECO:0000256" key="3">
    <source>
        <dbReference type="ARBA" id="ARBA00022448"/>
    </source>
</evidence>
<comment type="catalytic activity">
    <reaction evidence="17">
        <text>L-arginyl-glycine(out) = L-arginyl-glycine(in)</text>
        <dbReference type="Rhea" id="RHEA:79391"/>
        <dbReference type="ChEBI" id="CHEBI:229955"/>
    </reaction>
</comment>
<comment type="catalytic activity">
    <reaction evidence="15">
        <text>L-arginyl-L-alpha-amino acid(out) = L-arginyl-L-alpha-amino acid(in)</text>
        <dbReference type="Rhea" id="RHEA:79371"/>
        <dbReference type="ChEBI" id="CHEBI:84315"/>
    </reaction>
</comment>
<comment type="similarity">
    <text evidence="2">Belongs to the major facilitator superfamily.</text>
</comment>
<feature type="transmembrane region" description="Helical" evidence="25">
    <location>
        <begin position="404"/>
        <end position="425"/>
    </location>
</feature>
<evidence type="ECO:0000259" key="26">
    <source>
        <dbReference type="PROSITE" id="PS50850"/>
    </source>
</evidence>
<evidence type="ECO:0000256" key="21">
    <source>
        <dbReference type="ARBA" id="ARBA00044985"/>
    </source>
</evidence>
<comment type="catalytic activity">
    <reaction evidence="9">
        <text>L-histidyl-glycine(out) = L-histidyl-glycine(in)</text>
        <dbReference type="Rhea" id="RHEA:79395"/>
        <dbReference type="ChEBI" id="CHEBI:229957"/>
    </reaction>
</comment>
<evidence type="ECO:0000256" key="22">
    <source>
        <dbReference type="ARBA" id="ARBA00045018"/>
    </source>
</evidence>
<dbReference type="InterPro" id="IPR052187">
    <property type="entry name" value="MFSD1"/>
</dbReference>
<evidence type="ECO:0000256" key="25">
    <source>
        <dbReference type="SAM" id="Phobius"/>
    </source>
</evidence>
<dbReference type="Pfam" id="PF07690">
    <property type="entry name" value="MFS_1"/>
    <property type="match status" value="2"/>
</dbReference>
<dbReference type="InterPro" id="IPR020846">
    <property type="entry name" value="MFS_dom"/>
</dbReference>
<comment type="catalytic activity">
    <reaction evidence="10">
        <text>L-alpha-aminoacyl-L-arginine(out) = L-alpha-aminoacyl-L-arginine(in)</text>
        <dbReference type="Rhea" id="RHEA:79367"/>
        <dbReference type="ChEBI" id="CHEBI:229968"/>
    </reaction>
</comment>
<comment type="catalytic activity">
    <reaction evidence="11">
        <text>L-alpha-aminoacyl-L-histidine(out) = L-alpha-aminoacyl-L-histidine(in)</text>
        <dbReference type="Rhea" id="RHEA:79375"/>
        <dbReference type="ChEBI" id="CHEBI:229967"/>
    </reaction>
</comment>
<dbReference type="GO" id="GO:0022857">
    <property type="term" value="F:transmembrane transporter activity"/>
    <property type="evidence" value="ECO:0007669"/>
    <property type="project" value="InterPro"/>
</dbReference>
<comment type="catalytic activity">
    <reaction evidence="14">
        <text>L-aspartyl-L-lysine(out) = L-aspartyl-L-lysine(in)</text>
        <dbReference type="Rhea" id="RHEA:79411"/>
        <dbReference type="ChEBI" id="CHEBI:229953"/>
    </reaction>
</comment>